<proteinExistence type="predicted"/>
<evidence type="ECO:0000256" key="1">
    <source>
        <dbReference type="SAM" id="MobiDB-lite"/>
    </source>
</evidence>
<accession>A0A4U5N553</accession>
<reference evidence="2 3" key="1">
    <citation type="journal article" date="2015" name="Genome Biol.">
        <title>Comparative genomics of Steinernema reveals deeply conserved gene regulatory networks.</title>
        <authorList>
            <person name="Dillman A.R."/>
            <person name="Macchietto M."/>
            <person name="Porter C.F."/>
            <person name="Rogers A."/>
            <person name="Williams B."/>
            <person name="Antoshechkin I."/>
            <person name="Lee M.M."/>
            <person name="Goodwin Z."/>
            <person name="Lu X."/>
            <person name="Lewis E.E."/>
            <person name="Goodrich-Blair H."/>
            <person name="Stock S.P."/>
            <person name="Adams B.J."/>
            <person name="Sternberg P.W."/>
            <person name="Mortazavi A."/>
        </authorList>
    </citation>
    <scope>NUCLEOTIDE SEQUENCE [LARGE SCALE GENOMIC DNA]</scope>
    <source>
        <strain evidence="2 3">ALL</strain>
    </source>
</reference>
<reference evidence="2 3" key="2">
    <citation type="journal article" date="2019" name="G3 (Bethesda)">
        <title>Hybrid Assembly of the Genome of the Entomopathogenic Nematode Steinernema carpocapsae Identifies the X-Chromosome.</title>
        <authorList>
            <person name="Serra L."/>
            <person name="Macchietto M."/>
            <person name="Macias-Munoz A."/>
            <person name="McGill C.J."/>
            <person name="Rodriguez I.M."/>
            <person name="Rodriguez B."/>
            <person name="Murad R."/>
            <person name="Mortazavi A."/>
        </authorList>
    </citation>
    <scope>NUCLEOTIDE SEQUENCE [LARGE SCALE GENOMIC DNA]</scope>
    <source>
        <strain evidence="2 3">ALL</strain>
    </source>
</reference>
<organism evidence="2 3">
    <name type="scientific">Steinernema carpocapsae</name>
    <name type="common">Entomopathogenic nematode</name>
    <dbReference type="NCBI Taxonomy" id="34508"/>
    <lineage>
        <taxon>Eukaryota</taxon>
        <taxon>Metazoa</taxon>
        <taxon>Ecdysozoa</taxon>
        <taxon>Nematoda</taxon>
        <taxon>Chromadorea</taxon>
        <taxon>Rhabditida</taxon>
        <taxon>Tylenchina</taxon>
        <taxon>Panagrolaimomorpha</taxon>
        <taxon>Strongyloidoidea</taxon>
        <taxon>Steinernematidae</taxon>
        <taxon>Steinernema</taxon>
    </lineage>
</organism>
<name>A0A4U5N553_STECR</name>
<feature type="region of interest" description="Disordered" evidence="1">
    <location>
        <begin position="95"/>
        <end position="118"/>
    </location>
</feature>
<feature type="compositionally biased region" description="Basic and acidic residues" evidence="1">
    <location>
        <begin position="231"/>
        <end position="243"/>
    </location>
</feature>
<keyword evidence="3" id="KW-1185">Reference proteome</keyword>
<dbReference type="STRING" id="34508.A0A4U5N553"/>
<feature type="region of interest" description="Disordered" evidence="1">
    <location>
        <begin position="231"/>
        <end position="251"/>
    </location>
</feature>
<sequence length="251" mass="27973">MTPLCLASERRAGGVWPKDFFLAHPVSPPACRSLRANVVGDSASVDPYGTCSIVSINRTFRDLRVCHDLTAETSAYTARSARRCNLSTRIGRSSASSTTLKSDDPDTDAEQTGFRPNLDREPYHGIGQLFAAEAAKSLCRRLGIDFIIRSYQAPLHGYAFGAWLQRIHDEGRQHGSLRGSPRRHGHVPRLNSITMVIITIKQLKVSENFQKNRAEDVERMKASQKLARKLRDARDTKKSKTDSCAEGFLMQ</sequence>
<comment type="caution">
    <text evidence="2">The sequence shown here is derived from an EMBL/GenBank/DDBJ whole genome shotgun (WGS) entry which is preliminary data.</text>
</comment>
<protein>
    <submittedName>
        <fullName evidence="2">Uncharacterized protein</fullName>
    </submittedName>
</protein>
<gene>
    <name evidence="2" type="ORF">L596_018267</name>
</gene>
<dbReference type="AlphaFoldDB" id="A0A4U5N553"/>
<evidence type="ECO:0000313" key="3">
    <source>
        <dbReference type="Proteomes" id="UP000298663"/>
    </source>
</evidence>
<evidence type="ECO:0000313" key="2">
    <source>
        <dbReference type="EMBL" id="TKR77261.1"/>
    </source>
</evidence>
<dbReference type="Proteomes" id="UP000298663">
    <property type="component" value="Unassembled WGS sequence"/>
</dbReference>
<dbReference type="EMBL" id="AZBU02000005">
    <property type="protein sequence ID" value="TKR77261.1"/>
    <property type="molecule type" value="Genomic_DNA"/>
</dbReference>